<protein>
    <submittedName>
        <fullName evidence="1">Uncharacterized protein</fullName>
    </submittedName>
</protein>
<dbReference type="EMBL" id="BJUZ01000001">
    <property type="protein sequence ID" value="GEK93087.1"/>
    <property type="molecule type" value="Genomic_DNA"/>
</dbReference>
<dbReference type="AlphaFoldDB" id="A0A511B5L8"/>
<evidence type="ECO:0000313" key="2">
    <source>
        <dbReference type="Proteomes" id="UP000321230"/>
    </source>
</evidence>
<evidence type="ECO:0000313" key="1">
    <source>
        <dbReference type="EMBL" id="GEK93087.1"/>
    </source>
</evidence>
<reference evidence="1 2" key="1">
    <citation type="submission" date="2019-07" db="EMBL/GenBank/DDBJ databases">
        <title>Whole genome shotgun sequence of Gluconobacter wancherniae NBRC 103581.</title>
        <authorList>
            <person name="Hosoyama A."/>
            <person name="Uohara A."/>
            <person name="Ohji S."/>
            <person name="Ichikawa N."/>
        </authorList>
    </citation>
    <scope>NUCLEOTIDE SEQUENCE [LARGE SCALE GENOMIC DNA]</scope>
    <source>
        <strain evidence="1 2">NBRC 103581</strain>
    </source>
</reference>
<comment type="caution">
    <text evidence="1">The sequence shown here is derived from an EMBL/GenBank/DDBJ whole genome shotgun (WGS) entry which is preliminary data.</text>
</comment>
<gene>
    <name evidence="1" type="ORF">GWA01_08570</name>
</gene>
<sequence>MSTAMAASGVASPEAMMSFMRTSIDDAEAVPEVSITAADTARDINENLNNFRSSNVLRPWIAVTAVRSL</sequence>
<dbReference type="Proteomes" id="UP000321230">
    <property type="component" value="Unassembled WGS sequence"/>
</dbReference>
<keyword evidence="2" id="KW-1185">Reference proteome</keyword>
<organism evidence="1 2">
    <name type="scientific">Gluconobacter wancherniae NBRC 103581</name>
    <dbReference type="NCBI Taxonomy" id="656744"/>
    <lineage>
        <taxon>Bacteria</taxon>
        <taxon>Pseudomonadati</taxon>
        <taxon>Pseudomonadota</taxon>
        <taxon>Alphaproteobacteria</taxon>
        <taxon>Acetobacterales</taxon>
        <taxon>Acetobacteraceae</taxon>
        <taxon>Gluconobacter</taxon>
    </lineage>
</organism>
<proteinExistence type="predicted"/>
<accession>A0A511B5L8</accession>
<name>A0A511B5L8_9PROT</name>